<dbReference type="AlphaFoldDB" id="A0A0H3G124"/>
<dbReference type="KEGG" id="zmm:Zmob_0655"/>
<evidence type="ECO:0000256" key="1">
    <source>
        <dbReference type="SAM" id="SignalP"/>
    </source>
</evidence>
<dbReference type="EMBL" id="CP002850">
    <property type="protein sequence ID" value="AEH62497.1"/>
    <property type="molecule type" value="Genomic_DNA"/>
</dbReference>
<sequence length="79" mass="7854" precursor="true">MKKLGIIFAAAGLMAVAACNKPAENTEAANTADNSVVSVDNGAIDNFATDVSTAAANAAESVDNVATDAANDLKNKVGK</sequence>
<accession>A0A0H3G124</accession>
<feature type="signal peptide" evidence="1">
    <location>
        <begin position="1"/>
        <end position="17"/>
    </location>
</feature>
<dbReference type="PROSITE" id="PS51257">
    <property type="entry name" value="PROKAR_LIPOPROTEIN"/>
    <property type="match status" value="1"/>
</dbReference>
<evidence type="ECO:0000313" key="2">
    <source>
        <dbReference type="EMBL" id="AEH62497.1"/>
    </source>
</evidence>
<dbReference type="Proteomes" id="UP000001494">
    <property type="component" value="Chromosome"/>
</dbReference>
<dbReference type="GeneID" id="79904579"/>
<evidence type="ECO:0000313" key="3">
    <source>
        <dbReference type="Proteomes" id="UP000001494"/>
    </source>
</evidence>
<evidence type="ECO:0008006" key="4">
    <source>
        <dbReference type="Google" id="ProtNLM"/>
    </source>
</evidence>
<keyword evidence="1" id="KW-0732">Signal</keyword>
<protein>
    <recommendedName>
        <fullName evidence="4">Lipoprotein</fullName>
    </recommendedName>
</protein>
<gene>
    <name evidence="2" type="ordered locus">Zmob_0655</name>
</gene>
<dbReference type="RefSeq" id="WP_011240138.1">
    <property type="nucleotide sequence ID" value="NC_017262.1"/>
</dbReference>
<proteinExistence type="predicted"/>
<feature type="chain" id="PRO_5002609732" description="Lipoprotein" evidence="1">
    <location>
        <begin position="18"/>
        <end position="79"/>
    </location>
</feature>
<name>A0A0H3G124_ZYMMA</name>
<dbReference type="HOGENOM" id="CLU_2605313_0_0_5"/>
<organism evidence="2 3">
    <name type="scientific">Zymomonas mobilis subsp. mobilis (strain ATCC 10988 / DSM 424 / LMG 404 / NCIMB 8938 / NRRL B-806 / ZM1)</name>
    <dbReference type="NCBI Taxonomy" id="555217"/>
    <lineage>
        <taxon>Bacteria</taxon>
        <taxon>Pseudomonadati</taxon>
        <taxon>Pseudomonadota</taxon>
        <taxon>Alphaproteobacteria</taxon>
        <taxon>Sphingomonadales</taxon>
        <taxon>Zymomonadaceae</taxon>
        <taxon>Zymomonas</taxon>
    </lineage>
</organism>
<reference evidence="2 3" key="1">
    <citation type="journal article" date="2011" name="J. Bacteriol.">
        <title>Genome sequence of the ethanol-producing Zymomonas mobilis subsp. mobilis lectotype strain ATCC 10988.</title>
        <authorList>
            <person name="Pappas K.M."/>
            <person name="Kouvelis V.N."/>
            <person name="Saunders E."/>
            <person name="Brettin T.S."/>
            <person name="Bruce D."/>
            <person name="Detter C."/>
            <person name="Balakireva M."/>
            <person name="Han C.S."/>
            <person name="Savvakis G."/>
            <person name="Kyrpides N.C."/>
            <person name="Typas M.A."/>
        </authorList>
    </citation>
    <scope>NUCLEOTIDE SEQUENCE [LARGE SCALE GENOMIC DNA]</scope>
    <source>
        <strain evidence="3">ATCC 10988 / DSM 424 / CCUG 17860 / LMG 404 / NCIMB 8938 / NRRL B-806 / ZM1</strain>
    </source>
</reference>